<keyword evidence="5" id="KW-0479">Metal-binding</keyword>
<evidence type="ECO:0000256" key="8">
    <source>
        <dbReference type="ARBA" id="ARBA00022833"/>
    </source>
</evidence>
<dbReference type="CDD" id="cd20392">
    <property type="entry name" value="Tudor_JMJD2_rpt2"/>
    <property type="match status" value="1"/>
</dbReference>
<dbReference type="SUPFAM" id="SSF57903">
    <property type="entry name" value="FYVE/PHD zinc finger"/>
    <property type="match status" value="1"/>
</dbReference>
<dbReference type="GO" id="GO:0051864">
    <property type="term" value="F:histone H3K36 demethylase activity"/>
    <property type="evidence" value="ECO:0007669"/>
    <property type="project" value="TreeGrafter"/>
</dbReference>
<gene>
    <name evidence="21" type="ORF">DGYR_LOCUS12627</name>
</gene>
<dbReference type="InterPro" id="IPR019787">
    <property type="entry name" value="Znf_PHD-finger"/>
</dbReference>
<dbReference type="SMART" id="SM00558">
    <property type="entry name" value="JmjC"/>
    <property type="match status" value="1"/>
</dbReference>
<dbReference type="FunFam" id="2.60.120.650:FF:000048">
    <property type="entry name" value="Lysine-specific demethylase 4A"/>
    <property type="match status" value="1"/>
</dbReference>
<comment type="catalytic activity">
    <reaction evidence="16">
        <text>N(6),N(6),N(6)-trimethyl-L-lysyl(9)-[histone H3] + 2 2-oxoglutarate + 2 O2 = N(6)-methyl-L-lysyl(9)-[histone H3] + 2 formaldehyde + 2 succinate + 2 CO2</text>
        <dbReference type="Rhea" id="RHEA:60200"/>
        <dbReference type="Rhea" id="RHEA-COMP:15538"/>
        <dbReference type="Rhea" id="RHEA-COMP:15542"/>
        <dbReference type="ChEBI" id="CHEBI:15379"/>
        <dbReference type="ChEBI" id="CHEBI:16526"/>
        <dbReference type="ChEBI" id="CHEBI:16810"/>
        <dbReference type="ChEBI" id="CHEBI:16842"/>
        <dbReference type="ChEBI" id="CHEBI:30031"/>
        <dbReference type="ChEBI" id="CHEBI:61929"/>
        <dbReference type="ChEBI" id="CHEBI:61961"/>
        <dbReference type="EC" id="1.14.11.66"/>
    </reaction>
</comment>
<dbReference type="GO" id="GO:0010468">
    <property type="term" value="P:regulation of gene expression"/>
    <property type="evidence" value="ECO:0007669"/>
    <property type="project" value="TreeGrafter"/>
</dbReference>
<dbReference type="Proteomes" id="UP000549394">
    <property type="component" value="Unassembled WGS sequence"/>
</dbReference>
<feature type="compositionally biased region" description="Low complexity" evidence="17">
    <location>
        <begin position="856"/>
        <end position="878"/>
    </location>
</feature>
<evidence type="ECO:0000256" key="13">
    <source>
        <dbReference type="ARBA" id="ARBA00023015"/>
    </source>
</evidence>
<evidence type="ECO:0000256" key="6">
    <source>
        <dbReference type="ARBA" id="ARBA00022737"/>
    </source>
</evidence>
<comment type="caution">
    <text evidence="21">The sequence shown here is derived from an EMBL/GenBank/DDBJ whole genome shotgun (WGS) entry which is preliminary data.</text>
</comment>
<comment type="similarity">
    <text evidence="3">Belongs to the JHDM3 histone demethylase family.</text>
</comment>
<dbReference type="Pfam" id="PF13831">
    <property type="entry name" value="PHD_2"/>
    <property type="match status" value="1"/>
</dbReference>
<evidence type="ECO:0000256" key="4">
    <source>
        <dbReference type="ARBA" id="ARBA00012900"/>
    </source>
</evidence>
<dbReference type="PROSITE" id="PS51183">
    <property type="entry name" value="JMJN"/>
    <property type="match status" value="1"/>
</dbReference>
<evidence type="ECO:0000259" key="18">
    <source>
        <dbReference type="PROSITE" id="PS51183"/>
    </source>
</evidence>
<evidence type="ECO:0000256" key="7">
    <source>
        <dbReference type="ARBA" id="ARBA00022771"/>
    </source>
</evidence>
<keyword evidence="14" id="KW-0804">Transcription</keyword>
<feature type="region of interest" description="Disordered" evidence="17">
    <location>
        <begin position="1260"/>
        <end position="1288"/>
    </location>
</feature>
<keyword evidence="12" id="KW-0408">Iron</keyword>
<evidence type="ECO:0000259" key="19">
    <source>
        <dbReference type="PROSITE" id="PS51184"/>
    </source>
</evidence>
<dbReference type="Pfam" id="PF02375">
    <property type="entry name" value="JmjN"/>
    <property type="match status" value="1"/>
</dbReference>
<name>A0A7I8WAQ7_9ANNE</name>
<keyword evidence="8" id="KW-0862">Zinc</keyword>
<evidence type="ECO:0000256" key="9">
    <source>
        <dbReference type="ARBA" id="ARBA00022853"/>
    </source>
</evidence>
<keyword evidence="10" id="KW-0223">Dioxygenase</keyword>
<keyword evidence="11" id="KW-0560">Oxidoreductase</keyword>
<dbReference type="Gene3D" id="2.60.120.650">
    <property type="entry name" value="Cupin"/>
    <property type="match status" value="1"/>
</dbReference>
<feature type="region of interest" description="Disordered" evidence="17">
    <location>
        <begin position="481"/>
        <end position="518"/>
    </location>
</feature>
<proteinExistence type="inferred from homology"/>
<evidence type="ECO:0000256" key="12">
    <source>
        <dbReference type="ARBA" id="ARBA00023004"/>
    </source>
</evidence>
<dbReference type="SUPFAM" id="SSF63748">
    <property type="entry name" value="Tudor/PWWP/MBT"/>
    <property type="match status" value="2"/>
</dbReference>
<feature type="domain" description="JmjN" evidence="18">
    <location>
        <begin position="13"/>
        <end position="55"/>
    </location>
</feature>
<accession>A0A7I8WAQ7</accession>
<keyword evidence="6" id="KW-0677">Repeat</keyword>
<dbReference type="InterPro" id="IPR034732">
    <property type="entry name" value="EPHD"/>
</dbReference>
<keyword evidence="13" id="KW-0805">Transcription regulation</keyword>
<dbReference type="InterPro" id="IPR011011">
    <property type="entry name" value="Znf_FYVE_PHD"/>
</dbReference>
<evidence type="ECO:0000256" key="14">
    <source>
        <dbReference type="ARBA" id="ARBA00023163"/>
    </source>
</evidence>
<dbReference type="InterPro" id="IPR001965">
    <property type="entry name" value="Znf_PHD"/>
</dbReference>
<feature type="domain" description="JmjC" evidence="19">
    <location>
        <begin position="142"/>
        <end position="308"/>
    </location>
</feature>
<dbReference type="Pfam" id="PF18104">
    <property type="entry name" value="Tudor_2"/>
    <property type="match status" value="2"/>
</dbReference>
<dbReference type="EC" id="1.14.11.66" evidence="4"/>
<dbReference type="PROSITE" id="PS51184">
    <property type="entry name" value="JMJC"/>
    <property type="match status" value="1"/>
</dbReference>
<dbReference type="GO" id="GO:0005634">
    <property type="term" value="C:nucleus"/>
    <property type="evidence" value="ECO:0007669"/>
    <property type="project" value="UniProtKB-SubCell"/>
</dbReference>
<evidence type="ECO:0000259" key="20">
    <source>
        <dbReference type="PROSITE" id="PS51805"/>
    </source>
</evidence>
<dbReference type="GO" id="GO:0008270">
    <property type="term" value="F:zinc ion binding"/>
    <property type="evidence" value="ECO:0007669"/>
    <property type="project" value="UniProtKB-KW"/>
</dbReference>
<keyword evidence="9" id="KW-0156">Chromatin regulator</keyword>
<reference evidence="21 22" key="1">
    <citation type="submission" date="2020-08" db="EMBL/GenBank/DDBJ databases">
        <authorList>
            <person name="Hejnol A."/>
        </authorList>
    </citation>
    <scope>NUCLEOTIDE SEQUENCE [LARGE SCALE GENOMIC DNA]</scope>
</reference>
<keyword evidence="22" id="KW-1185">Reference proteome</keyword>
<dbReference type="CDD" id="cd15493">
    <property type="entry name" value="PHD_JMJD2"/>
    <property type="match status" value="1"/>
</dbReference>
<dbReference type="SMART" id="SM00333">
    <property type="entry name" value="TUDOR"/>
    <property type="match status" value="2"/>
</dbReference>
<dbReference type="GO" id="GO:0140684">
    <property type="term" value="F:histone H3K9me2/H3K9me3 demethylase activity"/>
    <property type="evidence" value="ECO:0007669"/>
    <property type="project" value="UniProtKB-EC"/>
</dbReference>
<keyword evidence="7" id="KW-0863">Zinc-finger</keyword>
<keyword evidence="15" id="KW-0539">Nucleus</keyword>
<feature type="compositionally biased region" description="Basic and acidic residues" evidence="17">
    <location>
        <begin position="491"/>
        <end position="506"/>
    </location>
</feature>
<dbReference type="InterPro" id="IPR013083">
    <property type="entry name" value="Znf_RING/FYVE/PHD"/>
</dbReference>
<evidence type="ECO:0000313" key="21">
    <source>
        <dbReference type="EMBL" id="CAD5125212.1"/>
    </source>
</evidence>
<comment type="cofactor">
    <cofactor evidence="1">
        <name>Fe(2+)</name>
        <dbReference type="ChEBI" id="CHEBI:29033"/>
    </cofactor>
</comment>
<dbReference type="PROSITE" id="PS51805">
    <property type="entry name" value="EPHD"/>
    <property type="match status" value="1"/>
</dbReference>
<evidence type="ECO:0000256" key="1">
    <source>
        <dbReference type="ARBA" id="ARBA00001954"/>
    </source>
</evidence>
<dbReference type="SMART" id="SM00249">
    <property type="entry name" value="PHD"/>
    <property type="match status" value="2"/>
</dbReference>
<organism evidence="21 22">
    <name type="scientific">Dimorphilus gyrociliatus</name>
    <dbReference type="NCBI Taxonomy" id="2664684"/>
    <lineage>
        <taxon>Eukaryota</taxon>
        <taxon>Metazoa</taxon>
        <taxon>Spiralia</taxon>
        <taxon>Lophotrochozoa</taxon>
        <taxon>Annelida</taxon>
        <taxon>Polychaeta</taxon>
        <taxon>Polychaeta incertae sedis</taxon>
        <taxon>Dinophilidae</taxon>
        <taxon>Dimorphilus</taxon>
    </lineage>
</organism>
<sequence length="1297" mass="146085">MAEFSSGNDIPDIMVFRPTMEEFKDFSKYINYIESQGAHKIGLAKVIPPKEWKPRRSNYDDIMSMRIPAPIEQYVTGKGGYYKQINIQHKGITVANYKKLAEDNRHKTPRHEDFKDLERKYWKNVTYIQPIYGADVSGSLYDQDQTIWNINRLGTILDLVCSDYDVKIEGVNTAYLYFGMWKTTFAWHTEDMDLYSINYIHFGAPKSWYVVPPEHGRKVERLARDLFPNEYQECPAFLRHKMTIIKPDLLKKHGIPFKKITQLENEFMITFPFAYHAGYNHGFNCAESTNFASQRWIEYGKRCLLCSCSSDRVRINMDTFVKKYQPDKYELWKEGKDLGPHPEDDSISVSENAALTSGIHTRKRNPPTSNIAKKLPSIRSTAKEKFAIIGAKYAATKEKRKMDSSESTISPPKLSKFDSEIPQLAFESPPDLTNTNNSHQTKTENRCEVKIVQGDKTSLPPPSQISRLPKVDERYKFHVTPPSVAPASFPHDTDKIPQLDGTRDENDAQPSSQSKLAASKPKLMAALMDGFVNDQKPLSLVQPNVVNGLPLLQNNATQTGKIIKEENQEIVTVCPKSVDQKQLQHLLANGKLLVKVPVSQVAQPKQQPPPNIPQVQNILPVKRVFTLNSSGNVIVTPQPNLIMTPQVVRPNVIVSQQPVQPVLEIKQDPVKSDSLAEQLMQLAKDHSGGKRNVTLVVHPVQTSTTALTSTVMTQKSSPQKTEENKLVFIYTPKSSSATSSVNAPTVVSDSKLETATLLASLAQHAAQKEAIGNATNDHASMALDPSQQPNDNKDICKALMDHVSSNANSVKNRQPLIKKRKSTESDVSDNLSTNIKGRKTSIKKKRSSGTRKANDSDSSILNGSLTSSSSTSSSPISVNSSVPEWANYYYRHNLWTFQPGNFDLERDFNEQMSLKAPHCAICQLFRAEVDTESVSSVPDRGQVLVKERFWRKKGSMERHKDDVEDSCLLVCDTCRVCVHAWCYGAPERKTAGWQCARCSRQDLSAECCACPLRGGALQLTTQGCWCHSICALALPDVRFTEPSYRKVIDYTYVTNARKKLRCQYCSAVNKNCISELTGGACVQCTAGRCITAFHVSCALAANVPFTRREVPYPVYAVCARHRGQRPRDKRQPTLLSTIVDGTLVIAKHKNSRFYRGKVVSSKLITFYVCNFDDGTKSNNLYREDFIEPDLQDNQNPERGERVKVKWTDGRVYGGTFDGINMHYVYQIEFEDGSERTVKRSDIYIEGEELPKRVKAKYSVATDSRVKQSQNVNNSAKEGRRKTSNRFDSDSDFVYKIK</sequence>
<dbReference type="InterPro" id="IPR040477">
    <property type="entry name" value="KDM4-like_Tudor"/>
</dbReference>
<dbReference type="Gene3D" id="3.30.40.10">
    <property type="entry name" value="Zinc/RING finger domain, C3HC4 (zinc finger)"/>
    <property type="match status" value="1"/>
</dbReference>
<feature type="compositionally biased region" description="Basic residues" evidence="17">
    <location>
        <begin position="836"/>
        <end position="849"/>
    </location>
</feature>
<feature type="domain" description="PHD-type" evidence="20">
    <location>
        <begin position="1004"/>
        <end position="1122"/>
    </location>
</feature>
<dbReference type="Pfam" id="PF13832">
    <property type="entry name" value="zf-HC5HC2H_2"/>
    <property type="match status" value="1"/>
</dbReference>
<evidence type="ECO:0000256" key="11">
    <source>
        <dbReference type="ARBA" id="ARBA00023002"/>
    </source>
</evidence>
<dbReference type="SMART" id="SM00545">
    <property type="entry name" value="JmjN"/>
    <property type="match status" value="1"/>
</dbReference>
<evidence type="ECO:0000256" key="15">
    <source>
        <dbReference type="ARBA" id="ARBA00023242"/>
    </source>
</evidence>
<dbReference type="OrthoDB" id="9547406at2759"/>
<evidence type="ECO:0000256" key="10">
    <source>
        <dbReference type="ARBA" id="ARBA00022964"/>
    </source>
</evidence>
<dbReference type="InterPro" id="IPR003349">
    <property type="entry name" value="JmjN"/>
</dbReference>
<dbReference type="GO" id="GO:0000785">
    <property type="term" value="C:chromatin"/>
    <property type="evidence" value="ECO:0007669"/>
    <property type="project" value="TreeGrafter"/>
</dbReference>
<dbReference type="Gene3D" id="2.30.30.140">
    <property type="match status" value="1"/>
</dbReference>
<evidence type="ECO:0000256" key="16">
    <source>
        <dbReference type="ARBA" id="ARBA00049349"/>
    </source>
</evidence>
<dbReference type="EMBL" id="CAJFCJ010000025">
    <property type="protein sequence ID" value="CAD5125212.1"/>
    <property type="molecule type" value="Genomic_DNA"/>
</dbReference>
<evidence type="ECO:0000256" key="17">
    <source>
        <dbReference type="SAM" id="MobiDB-lite"/>
    </source>
</evidence>
<dbReference type="InterPro" id="IPR002999">
    <property type="entry name" value="Tudor"/>
</dbReference>
<dbReference type="SUPFAM" id="SSF51197">
    <property type="entry name" value="Clavaminate synthase-like"/>
    <property type="match status" value="1"/>
</dbReference>
<dbReference type="PANTHER" id="PTHR10694">
    <property type="entry name" value="LYSINE-SPECIFIC DEMETHYLASE"/>
    <property type="match status" value="1"/>
</dbReference>
<evidence type="ECO:0000256" key="5">
    <source>
        <dbReference type="ARBA" id="ARBA00022723"/>
    </source>
</evidence>
<dbReference type="InterPro" id="IPR003347">
    <property type="entry name" value="JmjC_dom"/>
</dbReference>
<protein>
    <recommendedName>
        <fullName evidence="4">[histone H3]-trimethyl-L-lysine(9) demethylase</fullName>
        <ecNumber evidence="4">1.14.11.66</ecNumber>
    </recommendedName>
</protein>
<comment type="subcellular location">
    <subcellularLocation>
        <location evidence="2">Nucleus</location>
    </subcellularLocation>
</comment>
<dbReference type="Gene3D" id="3.10.330.70">
    <property type="match status" value="1"/>
</dbReference>
<evidence type="ECO:0000256" key="3">
    <source>
        <dbReference type="ARBA" id="ARBA00009711"/>
    </source>
</evidence>
<feature type="compositionally biased region" description="Polar residues" evidence="17">
    <location>
        <begin position="1266"/>
        <end position="1275"/>
    </location>
</feature>
<evidence type="ECO:0000256" key="2">
    <source>
        <dbReference type="ARBA" id="ARBA00004123"/>
    </source>
</evidence>
<evidence type="ECO:0000313" key="22">
    <source>
        <dbReference type="Proteomes" id="UP000549394"/>
    </source>
</evidence>
<feature type="region of interest" description="Disordered" evidence="17">
    <location>
        <begin position="805"/>
        <end position="878"/>
    </location>
</feature>
<dbReference type="PANTHER" id="PTHR10694:SF129">
    <property type="entry name" value="LYSINE-SPECIFIC DEMETHYLASE 4B-RELATED"/>
    <property type="match status" value="1"/>
</dbReference>
<dbReference type="Pfam" id="PF02373">
    <property type="entry name" value="JmjC"/>
    <property type="match status" value="1"/>
</dbReference>